<name>A0A2W4XXR1_9CYAN</name>
<evidence type="ECO:0000313" key="4">
    <source>
        <dbReference type="Proteomes" id="UP000249794"/>
    </source>
</evidence>
<dbReference type="PANTHER" id="PTHR23416">
    <property type="entry name" value="SIALIC ACID SYNTHASE-RELATED"/>
    <property type="match status" value="1"/>
</dbReference>
<dbReference type="GO" id="GO:0043886">
    <property type="term" value="F:structural constituent of carboxysome shell"/>
    <property type="evidence" value="ECO:0007669"/>
    <property type="project" value="UniProtKB-ARBA"/>
</dbReference>
<accession>A0A2W4XXR1</accession>
<dbReference type="Pfam" id="PF00132">
    <property type="entry name" value="Hexapep"/>
    <property type="match status" value="1"/>
</dbReference>
<dbReference type="GO" id="GO:0005829">
    <property type="term" value="C:cytosol"/>
    <property type="evidence" value="ECO:0007669"/>
    <property type="project" value="TreeGrafter"/>
</dbReference>
<dbReference type="CDD" id="cd05825">
    <property type="entry name" value="LbH_wcaF_like"/>
    <property type="match status" value="1"/>
</dbReference>
<evidence type="ECO:0000313" key="3">
    <source>
        <dbReference type="EMBL" id="PZO59319.1"/>
    </source>
</evidence>
<comment type="similarity">
    <text evidence="1">Belongs to the transferase hexapeptide repeat family.</text>
</comment>
<evidence type="ECO:0000256" key="2">
    <source>
        <dbReference type="ARBA" id="ARBA00022679"/>
    </source>
</evidence>
<dbReference type="NCBIfam" id="NF007797">
    <property type="entry name" value="PRK10502.1"/>
    <property type="match status" value="1"/>
</dbReference>
<evidence type="ECO:0000256" key="1">
    <source>
        <dbReference type="ARBA" id="ARBA00007274"/>
    </source>
</evidence>
<dbReference type="AlphaFoldDB" id="A0A2W4XXR1"/>
<reference evidence="4" key="1">
    <citation type="submission" date="2018-04" db="EMBL/GenBank/DDBJ databases">
        <authorList>
            <person name="Cornet L."/>
        </authorList>
    </citation>
    <scope>NUCLEOTIDE SEQUENCE [LARGE SCALE GENOMIC DNA]</scope>
</reference>
<dbReference type="GO" id="GO:0008374">
    <property type="term" value="F:O-acyltransferase activity"/>
    <property type="evidence" value="ECO:0007669"/>
    <property type="project" value="TreeGrafter"/>
</dbReference>
<dbReference type="InterPro" id="IPR051159">
    <property type="entry name" value="Hexapeptide_acetyltransf"/>
</dbReference>
<dbReference type="InterPro" id="IPR011004">
    <property type="entry name" value="Trimer_LpxA-like_sf"/>
</dbReference>
<dbReference type="InterPro" id="IPR001451">
    <property type="entry name" value="Hexapep"/>
</dbReference>
<dbReference type="SUPFAM" id="SSF51161">
    <property type="entry name" value="Trimeric LpxA-like enzymes"/>
    <property type="match status" value="1"/>
</dbReference>
<organism evidence="3 4">
    <name type="scientific">Phormidesmis priestleyi</name>
    <dbReference type="NCBI Taxonomy" id="268141"/>
    <lineage>
        <taxon>Bacteria</taxon>
        <taxon>Bacillati</taxon>
        <taxon>Cyanobacteriota</taxon>
        <taxon>Cyanophyceae</taxon>
        <taxon>Leptolyngbyales</taxon>
        <taxon>Leptolyngbyaceae</taxon>
        <taxon>Phormidesmis</taxon>
    </lineage>
</organism>
<dbReference type="EMBL" id="QBMP01000024">
    <property type="protein sequence ID" value="PZO59319.1"/>
    <property type="molecule type" value="Genomic_DNA"/>
</dbReference>
<comment type="caution">
    <text evidence="3">The sequence shown here is derived from an EMBL/GenBank/DDBJ whole genome shotgun (WGS) entry which is preliminary data.</text>
</comment>
<gene>
    <name evidence="3" type="ORF">DCF15_03970</name>
</gene>
<proteinExistence type="inferred from homology"/>
<sequence length="206" mass="22271">MAIEKATQPDGFGDSGFGDYGAPPAVDLSQYHQPDYAAGGSKAKMMVWWLVQALAFPLTLHASHGVRCWLLRLFGAKIGQQVAIRPTARVTYPWNIEIGDHSWIGDDVVLYSLVPIKIGRHCVISQKSYLCTGSHDISDPRFGLTTGEIVIENGAWVATDCFVGPDVRIGANSIIGARSTVLQTMPPAHICFGTPCVPVKPRPMPA</sequence>
<dbReference type="Gene3D" id="2.160.10.10">
    <property type="entry name" value="Hexapeptide repeat proteins"/>
    <property type="match status" value="1"/>
</dbReference>
<reference evidence="3 4" key="2">
    <citation type="submission" date="2018-06" db="EMBL/GenBank/DDBJ databases">
        <title>Metagenomic assembly of (sub)arctic Cyanobacteria and their associated microbiome from non-axenic cultures.</title>
        <authorList>
            <person name="Baurain D."/>
        </authorList>
    </citation>
    <scope>NUCLEOTIDE SEQUENCE [LARGE SCALE GENOMIC DNA]</scope>
    <source>
        <strain evidence="3">ULC027bin1</strain>
    </source>
</reference>
<dbReference type="GO" id="GO:0031470">
    <property type="term" value="C:carboxysome"/>
    <property type="evidence" value="ECO:0007669"/>
    <property type="project" value="UniProtKB-ARBA"/>
</dbReference>
<dbReference type="PANTHER" id="PTHR23416:SF23">
    <property type="entry name" value="ACETYLTRANSFERASE C18B11.09C-RELATED"/>
    <property type="match status" value="1"/>
</dbReference>
<dbReference type="Proteomes" id="UP000249794">
    <property type="component" value="Unassembled WGS sequence"/>
</dbReference>
<protein>
    <submittedName>
        <fullName evidence="3">Colanic acid biosynthesis acetyltransferase WcaF</fullName>
    </submittedName>
</protein>
<keyword evidence="2 3" id="KW-0808">Transferase</keyword>